<evidence type="ECO:0000313" key="1">
    <source>
        <dbReference type="EMBL" id="GGF26701.1"/>
    </source>
</evidence>
<comment type="caution">
    <text evidence="1">The sequence shown here is derived from an EMBL/GenBank/DDBJ whole genome shotgun (WGS) entry which is preliminary data.</text>
</comment>
<dbReference type="RefSeq" id="WP_188816139.1">
    <property type="nucleotide sequence ID" value="NZ_BMHT01000010.1"/>
</dbReference>
<proteinExistence type="predicted"/>
<keyword evidence="2" id="KW-1185">Reference proteome</keyword>
<reference evidence="2" key="1">
    <citation type="journal article" date="2019" name="Int. J. Syst. Evol. Microbiol.">
        <title>The Global Catalogue of Microorganisms (GCM) 10K type strain sequencing project: providing services to taxonomists for standard genome sequencing and annotation.</title>
        <authorList>
            <consortium name="The Broad Institute Genomics Platform"/>
            <consortium name="The Broad Institute Genome Sequencing Center for Infectious Disease"/>
            <person name="Wu L."/>
            <person name="Ma J."/>
        </authorList>
    </citation>
    <scope>NUCLEOTIDE SEQUENCE [LARGE SCALE GENOMIC DNA]</scope>
    <source>
        <strain evidence="2">CGMCC 1.15197</strain>
    </source>
</reference>
<dbReference type="Proteomes" id="UP000632273">
    <property type="component" value="Unassembled WGS sequence"/>
</dbReference>
<gene>
    <name evidence="1" type="ORF">GCM10011383_42790</name>
</gene>
<sequence>MSFYKVREDVEQAGSREVVPLWEYDIEADNSQSKLSYDHFPQTEPNFSRLLITGSPTDVITDGGAIGGSGLIVSDRLKNLLASFRLGRHRFYPLDTFEYESEKKPLINYSWLQIISEDFYKWIDYDNSDFFLFDDFEEEIINHVNIKTPGGLLEAIDSTLETDNSIIYKKLIFNNHYTSNPLDLFYTNGISDNIFTYPIISERLKDALQRNSITGLELKQVPIYLGNELT</sequence>
<evidence type="ECO:0000313" key="2">
    <source>
        <dbReference type="Proteomes" id="UP000632273"/>
    </source>
</evidence>
<protein>
    <submittedName>
        <fullName evidence="1">Uncharacterized protein</fullName>
    </submittedName>
</protein>
<accession>A0ABQ1UTD4</accession>
<name>A0ABQ1UTD4_9BACT</name>
<organism evidence="1 2">
    <name type="scientific">Hymenobacter cavernae</name>
    <dbReference type="NCBI Taxonomy" id="2044852"/>
    <lineage>
        <taxon>Bacteria</taxon>
        <taxon>Pseudomonadati</taxon>
        <taxon>Bacteroidota</taxon>
        <taxon>Cytophagia</taxon>
        <taxon>Cytophagales</taxon>
        <taxon>Hymenobacteraceae</taxon>
        <taxon>Hymenobacter</taxon>
    </lineage>
</organism>
<dbReference type="EMBL" id="BMHT01000010">
    <property type="protein sequence ID" value="GGF26701.1"/>
    <property type="molecule type" value="Genomic_DNA"/>
</dbReference>